<sequence length="260" mass="28675">MMALDNQIKNALKARARLAEAAAGDSAEMRRRVHERIKEESGMRRWSMRKIVVAAAAICVFGSMTAIAAGRIASVSSHSTHEEEITQYSQLAAMEEQVGVKTGAPQAFSNGFAFANAMPVYSQAEDEEGNAVMSGQGISLTYKKDGMADMNVFTEQAGMYEGNPADGAQQTFEYNGITLGYNEVHYRFVPGDYELPEGEKKLVEQGDIVISYGSDQVEDRISKSIVWEQGDKVYNLMSFDSSMEAQEFYEMACEMIDGQQ</sequence>
<accession>A0A9D2SHH4</accession>
<keyword evidence="1" id="KW-1133">Transmembrane helix</keyword>
<proteinExistence type="predicted"/>
<protein>
    <recommendedName>
        <fullName evidence="4">DUF4367 domain-containing protein</fullName>
    </recommendedName>
</protein>
<feature type="transmembrane region" description="Helical" evidence="1">
    <location>
        <begin position="51"/>
        <end position="73"/>
    </location>
</feature>
<comment type="caution">
    <text evidence="2">The sequence shown here is derived from an EMBL/GenBank/DDBJ whole genome shotgun (WGS) entry which is preliminary data.</text>
</comment>
<organism evidence="2 3">
    <name type="scientific">Candidatus Enterocloster excrementipullorum</name>
    <dbReference type="NCBI Taxonomy" id="2838559"/>
    <lineage>
        <taxon>Bacteria</taxon>
        <taxon>Bacillati</taxon>
        <taxon>Bacillota</taxon>
        <taxon>Clostridia</taxon>
        <taxon>Lachnospirales</taxon>
        <taxon>Lachnospiraceae</taxon>
        <taxon>Enterocloster</taxon>
    </lineage>
</organism>
<keyword evidence="1" id="KW-0812">Transmembrane</keyword>
<reference evidence="2" key="1">
    <citation type="journal article" date="2021" name="PeerJ">
        <title>Extensive microbial diversity within the chicken gut microbiome revealed by metagenomics and culture.</title>
        <authorList>
            <person name="Gilroy R."/>
            <person name="Ravi A."/>
            <person name="Getino M."/>
            <person name="Pursley I."/>
            <person name="Horton D.L."/>
            <person name="Alikhan N.F."/>
            <person name="Baker D."/>
            <person name="Gharbi K."/>
            <person name="Hall N."/>
            <person name="Watson M."/>
            <person name="Adriaenssens E.M."/>
            <person name="Foster-Nyarko E."/>
            <person name="Jarju S."/>
            <person name="Secka A."/>
            <person name="Antonio M."/>
            <person name="Oren A."/>
            <person name="Chaudhuri R.R."/>
            <person name="La Ragione R."/>
            <person name="Hildebrand F."/>
            <person name="Pallen M.J."/>
        </authorList>
    </citation>
    <scope>NUCLEOTIDE SEQUENCE</scope>
    <source>
        <strain evidence="2">CHK180-15479</strain>
    </source>
</reference>
<keyword evidence="1" id="KW-0472">Membrane</keyword>
<name>A0A9D2SHH4_9FIRM</name>
<evidence type="ECO:0000256" key="1">
    <source>
        <dbReference type="SAM" id="Phobius"/>
    </source>
</evidence>
<evidence type="ECO:0008006" key="4">
    <source>
        <dbReference type="Google" id="ProtNLM"/>
    </source>
</evidence>
<gene>
    <name evidence="2" type="ORF">H9704_03610</name>
</gene>
<evidence type="ECO:0000313" key="3">
    <source>
        <dbReference type="Proteomes" id="UP000823910"/>
    </source>
</evidence>
<dbReference type="AlphaFoldDB" id="A0A9D2SHH4"/>
<evidence type="ECO:0000313" key="2">
    <source>
        <dbReference type="EMBL" id="HJC05228.1"/>
    </source>
</evidence>
<reference evidence="2" key="2">
    <citation type="submission" date="2021-04" db="EMBL/GenBank/DDBJ databases">
        <authorList>
            <person name="Gilroy R."/>
        </authorList>
    </citation>
    <scope>NUCLEOTIDE SEQUENCE</scope>
    <source>
        <strain evidence="2">CHK180-15479</strain>
    </source>
</reference>
<dbReference type="EMBL" id="DWWT01000015">
    <property type="protein sequence ID" value="HJC05228.1"/>
    <property type="molecule type" value="Genomic_DNA"/>
</dbReference>
<dbReference type="Proteomes" id="UP000823910">
    <property type="component" value="Unassembled WGS sequence"/>
</dbReference>